<comment type="caution">
    <text evidence="2">The sequence shown here is derived from an EMBL/GenBank/DDBJ whole genome shotgun (WGS) entry which is preliminary data.</text>
</comment>
<protein>
    <submittedName>
        <fullName evidence="2">Uncharacterized protein</fullName>
    </submittedName>
</protein>
<dbReference type="PANTHER" id="PTHR31025:SF28">
    <property type="match status" value="1"/>
</dbReference>
<evidence type="ECO:0000313" key="3">
    <source>
        <dbReference type="Proteomes" id="UP000789390"/>
    </source>
</evidence>
<feature type="region of interest" description="Disordered" evidence="1">
    <location>
        <begin position="184"/>
        <end position="208"/>
    </location>
</feature>
<feature type="compositionally biased region" description="Basic and acidic residues" evidence="1">
    <location>
        <begin position="184"/>
        <end position="193"/>
    </location>
</feature>
<dbReference type="EMBL" id="CAKKLH010000047">
    <property type="protein sequence ID" value="CAH0100980.1"/>
    <property type="molecule type" value="Genomic_DNA"/>
</dbReference>
<name>A0A8J2RF89_9CRUS</name>
<dbReference type="PANTHER" id="PTHR31025">
    <property type="entry name" value="SI:CH211-196P9.1-RELATED"/>
    <property type="match status" value="1"/>
</dbReference>
<dbReference type="OrthoDB" id="7760234at2759"/>
<evidence type="ECO:0000256" key="1">
    <source>
        <dbReference type="SAM" id="MobiDB-lite"/>
    </source>
</evidence>
<proteinExistence type="predicted"/>
<organism evidence="2 3">
    <name type="scientific">Daphnia galeata</name>
    <dbReference type="NCBI Taxonomy" id="27404"/>
    <lineage>
        <taxon>Eukaryota</taxon>
        <taxon>Metazoa</taxon>
        <taxon>Ecdysozoa</taxon>
        <taxon>Arthropoda</taxon>
        <taxon>Crustacea</taxon>
        <taxon>Branchiopoda</taxon>
        <taxon>Diplostraca</taxon>
        <taxon>Cladocera</taxon>
        <taxon>Anomopoda</taxon>
        <taxon>Daphniidae</taxon>
        <taxon>Daphnia</taxon>
    </lineage>
</organism>
<evidence type="ECO:0000313" key="2">
    <source>
        <dbReference type="EMBL" id="CAH0100980.1"/>
    </source>
</evidence>
<gene>
    <name evidence="2" type="ORF">DGAL_LOCUS3276</name>
</gene>
<dbReference type="Proteomes" id="UP000789390">
    <property type="component" value="Unassembled WGS sequence"/>
</dbReference>
<sequence>MNLRLGHKKKIELMILSLKEKLQGDIAVPGCGASSIASVPASVPTHPVLSTNPVATSTQSQVLQVSQRQANNSKPMFDVVKMITSNDRGKEIYNDYLEREDHGISVPERRVLVSIIAQALMSICGMFPTTLEKDSLAESLVATFPTLGIKEGEKLIYSHYFDSKSGGFIENALKRIRRGLPECRKRKRNQENRPHRKIPPGSIGHEEDEFSPEEIERFEFKIRFLKSIPPTSSNLKKISDDMEATFKYRQHQMKTKLTSPTLVFSEYPRMIDSSNGRLIFDDFMRKYPKAQNTEQLFISRYKENLRHFLRLQVICILTMPEIKKIRRSSDETKIKQLLVFLPANEDIEDFVKNRSPAERKNNKQPFLLCSGSMQDTLFFNLVIEDTVIPCGNNSTQAFNTLFASFFVFQVHYPVLLKPLFKLFEEWVFKISKSLSATTAEFISLLESPKYSFQTD</sequence>
<accession>A0A8J2RF89</accession>
<reference evidence="2" key="1">
    <citation type="submission" date="2021-11" db="EMBL/GenBank/DDBJ databases">
        <authorList>
            <person name="Schell T."/>
        </authorList>
    </citation>
    <scope>NUCLEOTIDE SEQUENCE</scope>
    <source>
        <strain evidence="2">M5</strain>
    </source>
</reference>
<keyword evidence="3" id="KW-1185">Reference proteome</keyword>
<dbReference type="AlphaFoldDB" id="A0A8J2RF89"/>